<feature type="domain" description="Non-haem dioxygenase N-terminal" evidence="3">
    <location>
        <begin position="37"/>
        <end position="136"/>
    </location>
</feature>
<organism evidence="4 5">
    <name type="scientific">Escallonia herrerae</name>
    <dbReference type="NCBI Taxonomy" id="1293975"/>
    <lineage>
        <taxon>Eukaryota</taxon>
        <taxon>Viridiplantae</taxon>
        <taxon>Streptophyta</taxon>
        <taxon>Embryophyta</taxon>
        <taxon>Tracheophyta</taxon>
        <taxon>Spermatophyta</taxon>
        <taxon>Magnoliopsida</taxon>
        <taxon>eudicotyledons</taxon>
        <taxon>Gunneridae</taxon>
        <taxon>Pentapetalae</taxon>
        <taxon>asterids</taxon>
        <taxon>campanulids</taxon>
        <taxon>Escalloniales</taxon>
        <taxon>Escalloniaceae</taxon>
        <taxon>Escallonia</taxon>
    </lineage>
</organism>
<keyword evidence="5" id="KW-1185">Reference proteome</keyword>
<dbReference type="AlphaFoldDB" id="A0AA88WIC5"/>
<sequence length="283" mass="31403">MASLVSSWSNKIEYMPADFIMPPERRPGNFLSICKEIPLIDLGQAAGSGRAQVVQQIIKAGQEFGFFQVINHGVSEEMMQDTMDLYKEFFGLPAEENASLCTDDNSKSCRLFTSGLNYAKEEVHYWKDTLKHPVLPREAVAAYSTEVRKMGMRLLELIGEGLGLEEGKRFMGFRSAKMGNGMELNPFLMLLLSTFVTKCSNGKLKGAEHRAVLSSSAARTSIATFFSPSRASLIEPAKALVNASNPQKFTDFTYKEFLDDFLSHISNKAPRVGTALTPYELKA</sequence>
<accession>A0AA88WIC5</accession>
<gene>
    <name evidence="4" type="ORF">RJ639_040557</name>
</gene>
<evidence type="ECO:0000256" key="1">
    <source>
        <dbReference type="ARBA" id="ARBA00022723"/>
    </source>
</evidence>
<reference evidence="4" key="1">
    <citation type="submission" date="2022-12" db="EMBL/GenBank/DDBJ databases">
        <title>Draft genome assemblies for two species of Escallonia (Escalloniales).</title>
        <authorList>
            <person name="Chanderbali A."/>
            <person name="Dervinis C."/>
            <person name="Anghel I."/>
            <person name="Soltis D."/>
            <person name="Soltis P."/>
            <person name="Zapata F."/>
        </authorList>
    </citation>
    <scope>NUCLEOTIDE SEQUENCE</scope>
    <source>
        <strain evidence="4">UCBG64.0493</strain>
        <tissue evidence="4">Leaf</tissue>
    </source>
</reference>
<dbReference type="Proteomes" id="UP001188597">
    <property type="component" value="Unassembled WGS sequence"/>
</dbReference>
<protein>
    <recommendedName>
        <fullName evidence="3">Non-haem dioxygenase N-terminal domain-containing protein</fullName>
    </recommendedName>
</protein>
<keyword evidence="2" id="KW-0408">Iron</keyword>
<dbReference type="Gene3D" id="2.60.120.330">
    <property type="entry name" value="B-lactam Antibiotic, Isopenicillin N Synthase, Chain"/>
    <property type="match status" value="2"/>
</dbReference>
<dbReference type="GO" id="GO:0046872">
    <property type="term" value="F:metal ion binding"/>
    <property type="evidence" value="ECO:0007669"/>
    <property type="project" value="UniProtKB-KW"/>
</dbReference>
<dbReference type="InterPro" id="IPR027443">
    <property type="entry name" value="IPNS-like_sf"/>
</dbReference>
<name>A0AA88WIC5_9ASTE</name>
<dbReference type="EMBL" id="JAVXUP010000513">
    <property type="protein sequence ID" value="KAK3026170.1"/>
    <property type="molecule type" value="Genomic_DNA"/>
</dbReference>
<evidence type="ECO:0000313" key="4">
    <source>
        <dbReference type="EMBL" id="KAK3026170.1"/>
    </source>
</evidence>
<evidence type="ECO:0000313" key="5">
    <source>
        <dbReference type="Proteomes" id="UP001188597"/>
    </source>
</evidence>
<evidence type="ECO:0000259" key="3">
    <source>
        <dbReference type="Pfam" id="PF14226"/>
    </source>
</evidence>
<dbReference type="Pfam" id="PF14226">
    <property type="entry name" value="DIOX_N"/>
    <property type="match status" value="1"/>
</dbReference>
<comment type="caution">
    <text evidence="4">The sequence shown here is derived from an EMBL/GenBank/DDBJ whole genome shotgun (WGS) entry which is preliminary data.</text>
</comment>
<dbReference type="InterPro" id="IPR050295">
    <property type="entry name" value="Plant_2OG-oxidoreductases"/>
</dbReference>
<dbReference type="PANTHER" id="PTHR47991">
    <property type="entry name" value="OXOGLUTARATE/IRON-DEPENDENT DIOXYGENASE"/>
    <property type="match status" value="1"/>
</dbReference>
<dbReference type="SUPFAM" id="SSF51197">
    <property type="entry name" value="Clavaminate synthase-like"/>
    <property type="match status" value="1"/>
</dbReference>
<keyword evidence="1" id="KW-0479">Metal-binding</keyword>
<proteinExistence type="predicted"/>
<dbReference type="InterPro" id="IPR026992">
    <property type="entry name" value="DIOX_N"/>
</dbReference>
<evidence type="ECO:0000256" key="2">
    <source>
        <dbReference type="ARBA" id="ARBA00023004"/>
    </source>
</evidence>